<protein>
    <submittedName>
        <fullName evidence="1">Uncharacterized protein</fullName>
    </submittedName>
</protein>
<evidence type="ECO:0000313" key="1">
    <source>
        <dbReference type="EMBL" id="CAH2074997.1"/>
    </source>
</evidence>
<organism evidence="1 2">
    <name type="scientific">Iphiclides podalirius</name>
    <name type="common">scarce swallowtail</name>
    <dbReference type="NCBI Taxonomy" id="110791"/>
    <lineage>
        <taxon>Eukaryota</taxon>
        <taxon>Metazoa</taxon>
        <taxon>Ecdysozoa</taxon>
        <taxon>Arthropoda</taxon>
        <taxon>Hexapoda</taxon>
        <taxon>Insecta</taxon>
        <taxon>Pterygota</taxon>
        <taxon>Neoptera</taxon>
        <taxon>Endopterygota</taxon>
        <taxon>Lepidoptera</taxon>
        <taxon>Glossata</taxon>
        <taxon>Ditrysia</taxon>
        <taxon>Papilionoidea</taxon>
        <taxon>Papilionidae</taxon>
        <taxon>Papilioninae</taxon>
        <taxon>Iphiclides</taxon>
    </lineage>
</organism>
<evidence type="ECO:0000313" key="2">
    <source>
        <dbReference type="Proteomes" id="UP000837857"/>
    </source>
</evidence>
<gene>
    <name evidence="1" type="ORF">IPOD504_LOCUS16408</name>
</gene>
<keyword evidence="2" id="KW-1185">Reference proteome</keyword>
<dbReference type="EMBL" id="OW152820">
    <property type="protein sequence ID" value="CAH2074997.1"/>
    <property type="molecule type" value="Genomic_DNA"/>
</dbReference>
<dbReference type="Proteomes" id="UP000837857">
    <property type="component" value="Chromosome 8"/>
</dbReference>
<accession>A0ABN8J5N4</accession>
<sequence>MARHRPTARHFHNQPELQTGAGTGLMLRWILYVWLAGCVPLGNTVKQDGKHSVNFRPCSPGLIDLG</sequence>
<name>A0ABN8J5N4_9NEOP</name>
<feature type="non-terminal residue" evidence="1">
    <location>
        <position position="66"/>
    </location>
</feature>
<reference evidence="1" key="1">
    <citation type="submission" date="2022-03" db="EMBL/GenBank/DDBJ databases">
        <authorList>
            <person name="Martin H S."/>
        </authorList>
    </citation>
    <scope>NUCLEOTIDE SEQUENCE</scope>
</reference>
<proteinExistence type="predicted"/>